<sequence length="118" mass="12619">MPVSALCLSFLRLLLLVCVATFVSGTDHIIGANHGWNPGINYTLWANNHTFYVGDLICKCLPLLAIPDKTPKTPPSDLTRRITTLTELSGTGAAARTSSRLTRRNVISSSAPVVAITA</sequence>
<reference evidence="2 3" key="1">
    <citation type="journal article" date="2020" name="Mol. Biol. Evol.">
        <title>Distinct Expression and Methylation Patterns for Genes with Different Fates following a Single Whole-Genome Duplication in Flowering Plants.</title>
        <authorList>
            <person name="Shi T."/>
            <person name="Rahmani R.S."/>
            <person name="Gugger P.F."/>
            <person name="Wang M."/>
            <person name="Li H."/>
            <person name="Zhang Y."/>
            <person name="Li Z."/>
            <person name="Wang Q."/>
            <person name="Van de Peer Y."/>
            <person name="Marchal K."/>
            <person name="Chen J."/>
        </authorList>
    </citation>
    <scope>NUCLEOTIDE SEQUENCE [LARGE SCALE GENOMIC DNA]</scope>
    <source>
        <tissue evidence="2">Leaf</tissue>
    </source>
</reference>
<dbReference type="AlphaFoldDB" id="A0A822YR37"/>
<evidence type="ECO:0000256" key="1">
    <source>
        <dbReference type="SAM" id="SignalP"/>
    </source>
</evidence>
<feature type="signal peptide" evidence="1">
    <location>
        <begin position="1"/>
        <end position="25"/>
    </location>
</feature>
<gene>
    <name evidence="2" type="ORF">HUJ06_012356</name>
</gene>
<keyword evidence="1" id="KW-0732">Signal</keyword>
<dbReference type="SUPFAM" id="SSF49503">
    <property type="entry name" value="Cupredoxins"/>
    <property type="match status" value="1"/>
</dbReference>
<accession>A0A822YR37</accession>
<organism evidence="2 3">
    <name type="scientific">Nelumbo nucifera</name>
    <name type="common">Sacred lotus</name>
    <dbReference type="NCBI Taxonomy" id="4432"/>
    <lineage>
        <taxon>Eukaryota</taxon>
        <taxon>Viridiplantae</taxon>
        <taxon>Streptophyta</taxon>
        <taxon>Embryophyta</taxon>
        <taxon>Tracheophyta</taxon>
        <taxon>Spermatophyta</taxon>
        <taxon>Magnoliopsida</taxon>
        <taxon>Proteales</taxon>
        <taxon>Nelumbonaceae</taxon>
        <taxon>Nelumbo</taxon>
    </lineage>
</organism>
<evidence type="ECO:0000313" key="2">
    <source>
        <dbReference type="EMBL" id="DAD33505.1"/>
    </source>
</evidence>
<dbReference type="Proteomes" id="UP000607653">
    <property type="component" value="Unassembled WGS sequence"/>
</dbReference>
<dbReference type="EMBL" id="DUZY01000003">
    <property type="protein sequence ID" value="DAD33505.1"/>
    <property type="molecule type" value="Genomic_DNA"/>
</dbReference>
<evidence type="ECO:0000313" key="3">
    <source>
        <dbReference type="Proteomes" id="UP000607653"/>
    </source>
</evidence>
<dbReference type="InterPro" id="IPR008972">
    <property type="entry name" value="Cupredoxin"/>
</dbReference>
<keyword evidence="3" id="KW-1185">Reference proteome</keyword>
<evidence type="ECO:0008006" key="4">
    <source>
        <dbReference type="Google" id="ProtNLM"/>
    </source>
</evidence>
<dbReference type="Gene3D" id="2.60.40.420">
    <property type="entry name" value="Cupredoxins - blue copper proteins"/>
    <property type="match status" value="1"/>
</dbReference>
<proteinExistence type="predicted"/>
<protein>
    <recommendedName>
        <fullName evidence="4">Phytocyanin domain-containing protein</fullName>
    </recommendedName>
</protein>
<feature type="chain" id="PRO_5032840899" description="Phytocyanin domain-containing protein" evidence="1">
    <location>
        <begin position="26"/>
        <end position="118"/>
    </location>
</feature>
<name>A0A822YR37_NELNU</name>
<comment type="caution">
    <text evidence="2">The sequence shown here is derived from an EMBL/GenBank/DDBJ whole genome shotgun (WGS) entry which is preliminary data.</text>
</comment>